<evidence type="ECO:0000256" key="2">
    <source>
        <dbReference type="ARBA" id="ARBA00011881"/>
    </source>
</evidence>
<comment type="subunit">
    <text evidence="2">Homotetramer.</text>
</comment>
<accession>A0A1H6VVH8</accession>
<evidence type="ECO:0000256" key="1">
    <source>
        <dbReference type="ARBA" id="ARBA00010982"/>
    </source>
</evidence>
<dbReference type="InterPro" id="IPR016039">
    <property type="entry name" value="Thiolase-like"/>
</dbReference>
<dbReference type="SUPFAM" id="SSF53901">
    <property type="entry name" value="Thiolase-like"/>
    <property type="match status" value="2"/>
</dbReference>
<evidence type="ECO:0000256" key="5">
    <source>
        <dbReference type="ARBA" id="ARBA00022723"/>
    </source>
</evidence>
<dbReference type="NCBIfam" id="TIGR01930">
    <property type="entry name" value="AcCoA-C-Actrans"/>
    <property type="match status" value="1"/>
</dbReference>
<feature type="active site" description="Proton acceptor" evidence="9">
    <location>
        <position position="376"/>
    </location>
</feature>
<comment type="similarity">
    <text evidence="1 10">Belongs to the thiolase-like superfamily. Thiolase family.</text>
</comment>
<evidence type="ECO:0000256" key="8">
    <source>
        <dbReference type="ARBA" id="ARBA00023315"/>
    </source>
</evidence>
<dbReference type="PANTHER" id="PTHR18919:SF156">
    <property type="entry name" value="ACETYL-COA ACETYLTRANSFERASE, MITOCHONDRIAL"/>
    <property type="match status" value="1"/>
</dbReference>
<keyword evidence="4 10" id="KW-0808">Transferase</keyword>
<dbReference type="GO" id="GO:0006635">
    <property type="term" value="P:fatty acid beta-oxidation"/>
    <property type="evidence" value="ECO:0007669"/>
    <property type="project" value="TreeGrafter"/>
</dbReference>
<organism evidence="13 14">
    <name type="scientific">Myroides marinus</name>
    <dbReference type="NCBI Taxonomy" id="703342"/>
    <lineage>
        <taxon>Bacteria</taxon>
        <taxon>Pseudomonadati</taxon>
        <taxon>Bacteroidota</taxon>
        <taxon>Flavobacteriia</taxon>
        <taxon>Flavobacteriales</taxon>
        <taxon>Flavobacteriaceae</taxon>
        <taxon>Myroides</taxon>
    </lineage>
</organism>
<name>A0A1H6VVH8_9FLAO</name>
<protein>
    <recommendedName>
        <fullName evidence="3">acetyl-CoA C-acetyltransferase</fullName>
        <ecNumber evidence="3">2.3.1.9</ecNumber>
    </recommendedName>
</protein>
<keyword evidence="6" id="KW-0809">Transit peptide</keyword>
<evidence type="ECO:0000256" key="10">
    <source>
        <dbReference type="RuleBase" id="RU003557"/>
    </source>
</evidence>
<evidence type="ECO:0000256" key="4">
    <source>
        <dbReference type="ARBA" id="ARBA00022679"/>
    </source>
</evidence>
<evidence type="ECO:0000256" key="9">
    <source>
        <dbReference type="PIRSR" id="PIRSR000429-1"/>
    </source>
</evidence>
<keyword evidence="8 10" id="KW-0012">Acyltransferase</keyword>
<dbReference type="Pfam" id="PF00108">
    <property type="entry name" value="Thiolase_N"/>
    <property type="match status" value="1"/>
</dbReference>
<evidence type="ECO:0000256" key="3">
    <source>
        <dbReference type="ARBA" id="ARBA00012705"/>
    </source>
</evidence>
<dbReference type="InterPro" id="IPR002155">
    <property type="entry name" value="Thiolase"/>
</dbReference>
<dbReference type="GeneID" id="82257427"/>
<evidence type="ECO:0000313" key="14">
    <source>
        <dbReference type="Proteomes" id="UP000183077"/>
    </source>
</evidence>
<feature type="domain" description="Thiolase C-terminal" evidence="12">
    <location>
        <begin position="267"/>
        <end position="388"/>
    </location>
</feature>
<proteinExistence type="inferred from homology"/>
<dbReference type="GO" id="GO:0046872">
    <property type="term" value="F:metal ion binding"/>
    <property type="evidence" value="ECO:0007669"/>
    <property type="project" value="UniProtKB-KW"/>
</dbReference>
<dbReference type="FunFam" id="3.40.47.10:FF:000007">
    <property type="entry name" value="acetyl-CoA acetyltransferase, mitochondrial"/>
    <property type="match status" value="1"/>
</dbReference>
<dbReference type="InterPro" id="IPR020613">
    <property type="entry name" value="Thiolase_CS"/>
</dbReference>
<feature type="active site" description="Proton acceptor" evidence="9">
    <location>
        <position position="346"/>
    </location>
</feature>
<evidence type="ECO:0000259" key="11">
    <source>
        <dbReference type="Pfam" id="PF00108"/>
    </source>
</evidence>
<evidence type="ECO:0000313" key="13">
    <source>
        <dbReference type="EMBL" id="SEJ04232.1"/>
    </source>
</evidence>
<dbReference type="InterPro" id="IPR020616">
    <property type="entry name" value="Thiolase_N"/>
</dbReference>
<keyword evidence="5" id="KW-0479">Metal-binding</keyword>
<dbReference type="RefSeq" id="WP_074746374.1">
    <property type="nucleotide sequence ID" value="NZ_FNYS01000010.1"/>
</dbReference>
<dbReference type="PROSITE" id="PS00099">
    <property type="entry name" value="THIOLASE_3"/>
    <property type="match status" value="1"/>
</dbReference>
<evidence type="ECO:0000256" key="6">
    <source>
        <dbReference type="ARBA" id="ARBA00022946"/>
    </source>
</evidence>
<dbReference type="Proteomes" id="UP000183077">
    <property type="component" value="Unassembled WGS sequence"/>
</dbReference>
<dbReference type="InterPro" id="IPR020617">
    <property type="entry name" value="Thiolase_C"/>
</dbReference>
<feature type="active site" description="Acyl-thioester intermediate" evidence="9">
    <location>
        <position position="88"/>
    </location>
</feature>
<dbReference type="AlphaFoldDB" id="A0A1H6VVH8"/>
<dbReference type="CDD" id="cd00751">
    <property type="entry name" value="thiolase"/>
    <property type="match status" value="1"/>
</dbReference>
<sequence length="392" mass="41850">MKDVFIVATKRTPIGSFLGGLSSLTAPQLGAIAIEETYKSIGLAPQYIDSVYMGNVLSAGVGQSPARQATIFANIPTGKDATTVNKVCAAGMKATTLAAQQIQLGLEDIVVAGGMESMSNVPHYTNVRNGNKLGHLNLTDGMIKDGLWDVYNDFHMGTAAELSIDKYKHTREELDSFALLSYKRAQHATEQGKFANELIPITISTKKGNITIDKDEDIYKLIPEKIASLPPAFRTDGRLTAANSSNLNDGAAAVLLASQKAVDKHNLKPLAKIIAYADAAQDPEWFTTTPSIAINKVLKQANLSIDDIDFFEINEAYASVILSNQEILNYNIEKVNLYGGAVALGHPIGASGARIITTLVNVLKQEKGKYGIAAICNGGGGATAILIENINK</sequence>
<gene>
    <name evidence="13" type="ORF">SAMN04488018_11016</name>
</gene>
<dbReference type="Gene3D" id="3.40.47.10">
    <property type="match status" value="2"/>
</dbReference>
<evidence type="ECO:0000259" key="12">
    <source>
        <dbReference type="Pfam" id="PF02803"/>
    </source>
</evidence>
<reference evidence="13 14" key="1">
    <citation type="submission" date="2016-10" db="EMBL/GenBank/DDBJ databases">
        <authorList>
            <person name="de Groot N.N."/>
        </authorList>
    </citation>
    <scope>NUCLEOTIDE SEQUENCE [LARGE SCALE GENOMIC DNA]</scope>
    <source>
        <strain evidence="13 14">DSM 23048</strain>
    </source>
</reference>
<evidence type="ECO:0000256" key="7">
    <source>
        <dbReference type="ARBA" id="ARBA00022958"/>
    </source>
</evidence>
<dbReference type="EC" id="2.3.1.9" evidence="3"/>
<dbReference type="InterPro" id="IPR020610">
    <property type="entry name" value="Thiolase_AS"/>
</dbReference>
<dbReference type="PROSITE" id="PS00737">
    <property type="entry name" value="THIOLASE_2"/>
    <property type="match status" value="1"/>
</dbReference>
<dbReference type="EMBL" id="FNYS01000010">
    <property type="protein sequence ID" value="SEJ04232.1"/>
    <property type="molecule type" value="Genomic_DNA"/>
</dbReference>
<dbReference type="GO" id="GO:0003985">
    <property type="term" value="F:acetyl-CoA C-acetyltransferase activity"/>
    <property type="evidence" value="ECO:0007669"/>
    <property type="project" value="UniProtKB-EC"/>
</dbReference>
<keyword evidence="7" id="KW-0630">Potassium</keyword>
<feature type="domain" description="Thiolase N-terminal" evidence="11">
    <location>
        <begin position="4"/>
        <end position="259"/>
    </location>
</feature>
<dbReference type="PANTHER" id="PTHR18919">
    <property type="entry name" value="ACETYL-COA C-ACYLTRANSFERASE"/>
    <property type="match status" value="1"/>
</dbReference>
<dbReference type="Pfam" id="PF02803">
    <property type="entry name" value="Thiolase_C"/>
    <property type="match status" value="1"/>
</dbReference>
<dbReference type="PIRSF" id="PIRSF000429">
    <property type="entry name" value="Ac-CoA_Ac_transf"/>
    <property type="match status" value="1"/>
</dbReference>